<dbReference type="EMBL" id="PJCH01000015">
    <property type="protein sequence ID" value="PQA86255.1"/>
    <property type="molecule type" value="Genomic_DNA"/>
</dbReference>
<dbReference type="Gene3D" id="3.10.129.10">
    <property type="entry name" value="Hotdog Thioesterase"/>
    <property type="match status" value="1"/>
</dbReference>
<dbReference type="OrthoDB" id="9813158at2"/>
<organism evidence="2 3">
    <name type="scientific">Hyphococcus luteus</name>
    <dbReference type="NCBI Taxonomy" id="2058213"/>
    <lineage>
        <taxon>Bacteria</taxon>
        <taxon>Pseudomonadati</taxon>
        <taxon>Pseudomonadota</taxon>
        <taxon>Alphaproteobacteria</taxon>
        <taxon>Parvularculales</taxon>
        <taxon>Parvularculaceae</taxon>
        <taxon>Hyphococcus</taxon>
    </lineage>
</organism>
<dbReference type="CDD" id="cd03443">
    <property type="entry name" value="PaaI_thioesterase"/>
    <property type="match status" value="1"/>
</dbReference>
<proteinExistence type="predicted"/>
<comment type="caution">
    <text evidence="2">The sequence shown here is derived from an EMBL/GenBank/DDBJ whole genome shotgun (WGS) entry which is preliminary data.</text>
</comment>
<dbReference type="Pfam" id="PF03061">
    <property type="entry name" value="4HBT"/>
    <property type="match status" value="1"/>
</dbReference>
<dbReference type="InterPro" id="IPR006683">
    <property type="entry name" value="Thioestr_dom"/>
</dbReference>
<accession>A0A2S7K168</accession>
<dbReference type="RefSeq" id="WP_104831467.1">
    <property type="nucleotide sequence ID" value="NZ_PJCH01000015.1"/>
</dbReference>
<evidence type="ECO:0000313" key="2">
    <source>
        <dbReference type="EMBL" id="PQA86255.1"/>
    </source>
</evidence>
<dbReference type="Proteomes" id="UP000239504">
    <property type="component" value="Unassembled WGS sequence"/>
</dbReference>
<gene>
    <name evidence="2" type="ORF">CW354_18065</name>
</gene>
<protein>
    <recommendedName>
        <fullName evidence="1">Thioesterase domain-containing protein</fullName>
    </recommendedName>
</protein>
<reference evidence="2 3" key="1">
    <citation type="submission" date="2017-12" db="EMBL/GenBank/DDBJ databases">
        <authorList>
            <person name="Hurst M.R.H."/>
        </authorList>
    </citation>
    <scope>NUCLEOTIDE SEQUENCE [LARGE SCALE GENOMIC DNA]</scope>
    <source>
        <strain evidence="2 3">SY-3-19</strain>
    </source>
</reference>
<evidence type="ECO:0000313" key="3">
    <source>
        <dbReference type="Proteomes" id="UP000239504"/>
    </source>
</evidence>
<evidence type="ECO:0000259" key="1">
    <source>
        <dbReference type="Pfam" id="PF03061"/>
    </source>
</evidence>
<sequence>MSSQQSEMSFNDGGGMPPWAEVMKSFFSGDHQLFAALRMEPNKVDKDGVSVFATIPDFFAYKDGESSAHPGAYTIILDTVFGFSIFAKIQQPKAIATINLKTDYLRPIEIGTKIICSAECHDVSGKIARTRGDILDYDGRPLASATGAFMIASGGPDFARLGKRQPA</sequence>
<dbReference type="InterPro" id="IPR029069">
    <property type="entry name" value="HotDog_dom_sf"/>
</dbReference>
<keyword evidence="3" id="KW-1185">Reference proteome</keyword>
<dbReference type="GO" id="GO:0016790">
    <property type="term" value="F:thiolester hydrolase activity"/>
    <property type="evidence" value="ECO:0007669"/>
    <property type="project" value="UniProtKB-ARBA"/>
</dbReference>
<dbReference type="SUPFAM" id="SSF54637">
    <property type="entry name" value="Thioesterase/thiol ester dehydrase-isomerase"/>
    <property type="match status" value="1"/>
</dbReference>
<feature type="domain" description="Thioesterase" evidence="1">
    <location>
        <begin position="68"/>
        <end position="140"/>
    </location>
</feature>
<dbReference type="AlphaFoldDB" id="A0A2S7K168"/>
<name>A0A2S7K168_9PROT</name>